<sequence length="108" mass="11547">IQIRAQLVSFVSSPKKKSKSCTDSAGNSTINLITSICVAGHFATLVRARSILRTGHSVPDLTTFMTQTTQQVIPPSTSFTSIYEAGHSVTLVRARPVLRAGHSASDFS</sequence>
<dbReference type="AlphaFoldDB" id="A0A9N9FL80"/>
<evidence type="ECO:0000313" key="2">
    <source>
        <dbReference type="Proteomes" id="UP000789375"/>
    </source>
</evidence>
<gene>
    <name evidence="1" type="ORF">FMOSSE_LOCUS6130</name>
</gene>
<organism evidence="1 2">
    <name type="scientific">Funneliformis mosseae</name>
    <name type="common">Endomycorrhizal fungus</name>
    <name type="synonym">Glomus mosseae</name>
    <dbReference type="NCBI Taxonomy" id="27381"/>
    <lineage>
        <taxon>Eukaryota</taxon>
        <taxon>Fungi</taxon>
        <taxon>Fungi incertae sedis</taxon>
        <taxon>Mucoromycota</taxon>
        <taxon>Glomeromycotina</taxon>
        <taxon>Glomeromycetes</taxon>
        <taxon>Glomerales</taxon>
        <taxon>Glomeraceae</taxon>
        <taxon>Funneliformis</taxon>
    </lineage>
</organism>
<dbReference type="Proteomes" id="UP000789375">
    <property type="component" value="Unassembled WGS sequence"/>
</dbReference>
<dbReference type="EMBL" id="CAJVPP010001256">
    <property type="protein sequence ID" value="CAG8544169.1"/>
    <property type="molecule type" value="Genomic_DNA"/>
</dbReference>
<accession>A0A9N9FL80</accession>
<reference evidence="1" key="1">
    <citation type="submission" date="2021-06" db="EMBL/GenBank/DDBJ databases">
        <authorList>
            <person name="Kallberg Y."/>
            <person name="Tangrot J."/>
            <person name="Rosling A."/>
        </authorList>
    </citation>
    <scope>NUCLEOTIDE SEQUENCE</scope>
    <source>
        <strain evidence="1">87-6 pot B 2015</strain>
    </source>
</reference>
<comment type="caution">
    <text evidence="1">The sequence shown here is derived from an EMBL/GenBank/DDBJ whole genome shotgun (WGS) entry which is preliminary data.</text>
</comment>
<proteinExistence type="predicted"/>
<keyword evidence="2" id="KW-1185">Reference proteome</keyword>
<evidence type="ECO:0000313" key="1">
    <source>
        <dbReference type="EMBL" id="CAG8544169.1"/>
    </source>
</evidence>
<feature type="non-terminal residue" evidence="1">
    <location>
        <position position="1"/>
    </location>
</feature>
<name>A0A9N9FL80_FUNMO</name>
<protein>
    <submittedName>
        <fullName evidence="1">10634_t:CDS:1</fullName>
    </submittedName>
</protein>